<dbReference type="Gene3D" id="3.40.50.720">
    <property type="entry name" value="NAD(P)-binding Rossmann-like Domain"/>
    <property type="match status" value="1"/>
</dbReference>
<dbReference type="AlphaFoldDB" id="A0AAV9PDK0"/>
<feature type="region of interest" description="Disordered" evidence="2">
    <location>
        <begin position="254"/>
        <end position="273"/>
    </location>
</feature>
<protein>
    <recommendedName>
        <fullName evidence="5">Short chain dehydrogenase</fullName>
    </recommendedName>
</protein>
<dbReference type="Proteomes" id="UP001337655">
    <property type="component" value="Unassembled WGS sequence"/>
</dbReference>
<gene>
    <name evidence="3" type="ORF">LTR77_003359</name>
</gene>
<evidence type="ECO:0008006" key="5">
    <source>
        <dbReference type="Google" id="ProtNLM"/>
    </source>
</evidence>
<dbReference type="EMBL" id="JAVRRT010000005">
    <property type="protein sequence ID" value="KAK5171723.1"/>
    <property type="molecule type" value="Genomic_DNA"/>
</dbReference>
<dbReference type="InterPro" id="IPR036291">
    <property type="entry name" value="NAD(P)-bd_dom_sf"/>
</dbReference>
<dbReference type="SUPFAM" id="SSF51735">
    <property type="entry name" value="NAD(P)-binding Rossmann-fold domains"/>
    <property type="match status" value="1"/>
</dbReference>
<keyword evidence="4" id="KW-1185">Reference proteome</keyword>
<evidence type="ECO:0000313" key="4">
    <source>
        <dbReference type="Proteomes" id="UP001337655"/>
    </source>
</evidence>
<sequence>MVMLVREINEAGGEALALQVDVRDFQNIEDMVSQTIKKYGQLDVLVYNSGAIWWATVENTPMKRFQLMQRVNPEGLYGTVQACLPHLYKNGEDGKGRGRIVVISPPIYSRFLKGKTAYAMGKFGMSALTMGMAVDFEREGRSNLAITSLWPAAASRPQVFALNDIANRRQAIESAATQNPQTDRAELRKPTIFSDAVLAIINSPTQDVNGRCVLDEDFLREHEGLTDFEKYSLVPGSQPRRIMPKKFPTLLVEEQDDEGRRMDSAALPRTTKL</sequence>
<dbReference type="GeneID" id="89924706"/>
<name>A0AAV9PDK0_9PEZI</name>
<accession>A0AAV9PDK0</accession>
<keyword evidence="1" id="KW-0521">NADP</keyword>
<dbReference type="RefSeq" id="XP_064660567.1">
    <property type="nucleotide sequence ID" value="XM_064800616.1"/>
</dbReference>
<dbReference type="InterPro" id="IPR051935">
    <property type="entry name" value="HSDL2"/>
</dbReference>
<comment type="caution">
    <text evidence="3">The sequence shown here is derived from an EMBL/GenBank/DDBJ whole genome shotgun (WGS) entry which is preliminary data.</text>
</comment>
<dbReference type="InterPro" id="IPR020904">
    <property type="entry name" value="Sc_DH/Rdtase_CS"/>
</dbReference>
<dbReference type="Pfam" id="PF00106">
    <property type="entry name" value="adh_short"/>
    <property type="match status" value="1"/>
</dbReference>
<dbReference type="PANTHER" id="PTHR42808">
    <property type="entry name" value="HYDROXYSTEROID DEHYDROGENASE-LIKE PROTEIN 2"/>
    <property type="match status" value="1"/>
</dbReference>
<evidence type="ECO:0000313" key="3">
    <source>
        <dbReference type="EMBL" id="KAK5171723.1"/>
    </source>
</evidence>
<dbReference type="InterPro" id="IPR002347">
    <property type="entry name" value="SDR_fam"/>
</dbReference>
<proteinExistence type="predicted"/>
<evidence type="ECO:0000256" key="1">
    <source>
        <dbReference type="ARBA" id="ARBA00022857"/>
    </source>
</evidence>
<organism evidence="3 4">
    <name type="scientific">Saxophila tyrrhenica</name>
    <dbReference type="NCBI Taxonomy" id="1690608"/>
    <lineage>
        <taxon>Eukaryota</taxon>
        <taxon>Fungi</taxon>
        <taxon>Dikarya</taxon>
        <taxon>Ascomycota</taxon>
        <taxon>Pezizomycotina</taxon>
        <taxon>Dothideomycetes</taxon>
        <taxon>Dothideomycetidae</taxon>
        <taxon>Mycosphaerellales</taxon>
        <taxon>Extremaceae</taxon>
        <taxon>Saxophila</taxon>
    </lineage>
</organism>
<dbReference type="PROSITE" id="PS00061">
    <property type="entry name" value="ADH_SHORT"/>
    <property type="match status" value="1"/>
</dbReference>
<evidence type="ECO:0000256" key="2">
    <source>
        <dbReference type="SAM" id="MobiDB-lite"/>
    </source>
</evidence>
<dbReference type="PANTHER" id="PTHR42808:SF4">
    <property type="entry name" value="SHORT CHAIN DEHYDROGENASE"/>
    <property type="match status" value="1"/>
</dbReference>
<reference evidence="3 4" key="1">
    <citation type="submission" date="2023-08" db="EMBL/GenBank/DDBJ databases">
        <title>Black Yeasts Isolated from many extreme environments.</title>
        <authorList>
            <person name="Coleine C."/>
            <person name="Stajich J.E."/>
            <person name="Selbmann L."/>
        </authorList>
    </citation>
    <scope>NUCLEOTIDE SEQUENCE [LARGE SCALE GENOMIC DNA]</scope>
    <source>
        <strain evidence="3 4">CCFEE 5935</strain>
    </source>
</reference>